<dbReference type="Gene3D" id="1.20.120.520">
    <property type="entry name" value="nmb1532 protein domain like"/>
    <property type="match status" value="1"/>
</dbReference>
<evidence type="ECO:0000259" key="3">
    <source>
        <dbReference type="Pfam" id="PF01073"/>
    </source>
</evidence>
<dbReference type="SUPFAM" id="SSF51735">
    <property type="entry name" value="NAD(P)-binding Rossmann-fold domains"/>
    <property type="match status" value="1"/>
</dbReference>
<sequence length="689" mass="77437">MPHAPGTPPEDILDIPKVLEKPHLGTVLVVGGCGFLGQHVVKFLLQEPTCDSIAVMSRSPFKNRFEDVTYHIGDITNPQHVDHVMNLVKPKVIINTASPHAYIDHEHAGDNFRVNVDGNQCLLDAAAQVGTVKAFVYTSSAPIIAGTGGAYDHADETHPTLAVTKKGDPYHVAKALGDRLTLDANGKNGILTACIRPTALYGEGDSQMIPTVIKVLEDGQTNIWMGYNDVDMDVVYVGHVAKAEVLAALGLLRCHINPKAPRIDGQAFNITDDQVSQPWTFFRKYWLLAGDTTPLSRVWKFPPWLVMLMAHVAEWFAWILSAGKSRPQFLKVERMEFVLLTRTYNISKARQLLGFTPWEGQPHANQEEALKGSVDWYLHPDVHGPAKLPGTSLWPETPFTLIRDTGAKSKPGLPQDHYCIMNARIMATTHNTIFRALNAICHQALDIQPGTQDAADFLAYCSVVFEFMHHHHIMEEKHYFPDLEKIIGIKGLMDSNIEQHLQLEDHVAKLMKYAETTHRDNYDGHHLLAMITIMARPYEVHMHVEIGTILELHSKISSLDLKTVDLKMRGEAEKFSDVFKAAPFFLGCQDRYFTLDDEAPSFPHVNALIPYFVDLVLARRHKGLWKFNPSSIYGTPRPLPDHNQKGEIETVKETGQVSFKEGKWSEHRRVYLALLSLVSVYLSSFLFHR</sequence>
<evidence type="ECO:0000313" key="6">
    <source>
        <dbReference type="Proteomes" id="UP000701801"/>
    </source>
</evidence>
<dbReference type="InterPro" id="IPR012312">
    <property type="entry name" value="Hemerythrin-like"/>
</dbReference>
<dbReference type="Gene3D" id="3.40.50.720">
    <property type="entry name" value="NAD(P)-binding Rossmann-like Domain"/>
    <property type="match status" value="1"/>
</dbReference>
<feature type="domain" description="Hemerythrin-like" evidence="4">
    <location>
        <begin position="424"/>
        <end position="545"/>
    </location>
</feature>
<name>A0A9N9LNU6_9HELO</name>
<proteinExistence type="inferred from homology"/>
<evidence type="ECO:0000256" key="1">
    <source>
        <dbReference type="ARBA" id="ARBA00009219"/>
    </source>
</evidence>
<gene>
    <name evidence="5" type="ORF">HYALB_00010965</name>
</gene>
<dbReference type="InterPro" id="IPR050177">
    <property type="entry name" value="Lipid_A_modif_metabolic_enz"/>
</dbReference>
<dbReference type="InterPro" id="IPR036291">
    <property type="entry name" value="NAD(P)-bd_dom_sf"/>
</dbReference>
<feature type="domain" description="3-beta hydroxysteroid dehydrogenase/isomerase" evidence="3">
    <location>
        <begin position="28"/>
        <end position="284"/>
    </location>
</feature>
<accession>A0A9N9LNU6</accession>
<evidence type="ECO:0000313" key="5">
    <source>
        <dbReference type="EMBL" id="CAG8978604.1"/>
    </source>
</evidence>
<evidence type="ECO:0000256" key="2">
    <source>
        <dbReference type="ARBA" id="ARBA00023002"/>
    </source>
</evidence>
<dbReference type="Pfam" id="PF01814">
    <property type="entry name" value="Hemerythrin"/>
    <property type="match status" value="1"/>
</dbReference>
<dbReference type="AlphaFoldDB" id="A0A9N9LNU6"/>
<evidence type="ECO:0000259" key="4">
    <source>
        <dbReference type="Pfam" id="PF01814"/>
    </source>
</evidence>
<dbReference type="GO" id="GO:0016616">
    <property type="term" value="F:oxidoreductase activity, acting on the CH-OH group of donors, NAD or NADP as acceptor"/>
    <property type="evidence" value="ECO:0007669"/>
    <property type="project" value="InterPro"/>
</dbReference>
<dbReference type="OrthoDB" id="10058185at2759"/>
<dbReference type="PANTHER" id="PTHR43245">
    <property type="entry name" value="BIFUNCTIONAL POLYMYXIN RESISTANCE PROTEIN ARNA"/>
    <property type="match status" value="1"/>
</dbReference>
<dbReference type="Pfam" id="PF01073">
    <property type="entry name" value="3Beta_HSD"/>
    <property type="match status" value="1"/>
</dbReference>
<keyword evidence="6" id="KW-1185">Reference proteome</keyword>
<comment type="similarity">
    <text evidence="1">Belongs to the 3-beta-HSD family.</text>
</comment>
<dbReference type="Proteomes" id="UP000701801">
    <property type="component" value="Unassembled WGS sequence"/>
</dbReference>
<dbReference type="InterPro" id="IPR002225">
    <property type="entry name" value="3Beta_OHSteriod_DH/Estase"/>
</dbReference>
<dbReference type="EMBL" id="CAJVRM010000268">
    <property type="protein sequence ID" value="CAG8978604.1"/>
    <property type="molecule type" value="Genomic_DNA"/>
</dbReference>
<dbReference type="PANTHER" id="PTHR43245:SF51">
    <property type="entry name" value="SHORT CHAIN DEHYDROGENASE_REDUCTASE FAMILY 42E, MEMBER 2"/>
    <property type="match status" value="1"/>
</dbReference>
<organism evidence="5 6">
    <name type="scientific">Hymenoscyphus albidus</name>
    <dbReference type="NCBI Taxonomy" id="595503"/>
    <lineage>
        <taxon>Eukaryota</taxon>
        <taxon>Fungi</taxon>
        <taxon>Dikarya</taxon>
        <taxon>Ascomycota</taxon>
        <taxon>Pezizomycotina</taxon>
        <taxon>Leotiomycetes</taxon>
        <taxon>Helotiales</taxon>
        <taxon>Helotiaceae</taxon>
        <taxon>Hymenoscyphus</taxon>
    </lineage>
</organism>
<protein>
    <submittedName>
        <fullName evidence="5">Uncharacterized protein</fullName>
    </submittedName>
</protein>
<keyword evidence="2" id="KW-0560">Oxidoreductase</keyword>
<comment type="caution">
    <text evidence="5">The sequence shown here is derived from an EMBL/GenBank/DDBJ whole genome shotgun (WGS) entry which is preliminary data.</text>
</comment>
<dbReference type="GO" id="GO:0006694">
    <property type="term" value="P:steroid biosynthetic process"/>
    <property type="evidence" value="ECO:0007669"/>
    <property type="project" value="InterPro"/>
</dbReference>
<dbReference type="CDD" id="cd12108">
    <property type="entry name" value="Hr-like"/>
    <property type="match status" value="1"/>
</dbReference>
<reference evidence="5" key="1">
    <citation type="submission" date="2021-07" db="EMBL/GenBank/DDBJ databases">
        <authorList>
            <person name="Durling M."/>
        </authorList>
    </citation>
    <scope>NUCLEOTIDE SEQUENCE</scope>
</reference>